<dbReference type="InterPro" id="IPR006121">
    <property type="entry name" value="HMA_dom"/>
</dbReference>
<evidence type="ECO:0000259" key="3">
    <source>
        <dbReference type="PROSITE" id="PS50846"/>
    </source>
</evidence>
<feature type="signal peptide" evidence="2">
    <location>
        <begin position="1"/>
        <end position="19"/>
    </location>
</feature>
<feature type="chain" id="PRO_5032910133" description="HMA domain-containing protein" evidence="2">
    <location>
        <begin position="20"/>
        <end position="172"/>
    </location>
</feature>
<protein>
    <recommendedName>
        <fullName evidence="3">HMA domain-containing protein</fullName>
    </recommendedName>
</protein>
<dbReference type="Pfam" id="PF00403">
    <property type="entry name" value="HMA"/>
    <property type="match status" value="1"/>
</dbReference>
<organism evidence="4 5">
    <name type="scientific">Digitaria exilis</name>
    <dbReference type="NCBI Taxonomy" id="1010633"/>
    <lineage>
        <taxon>Eukaryota</taxon>
        <taxon>Viridiplantae</taxon>
        <taxon>Streptophyta</taxon>
        <taxon>Embryophyta</taxon>
        <taxon>Tracheophyta</taxon>
        <taxon>Spermatophyta</taxon>
        <taxon>Magnoliopsida</taxon>
        <taxon>Liliopsida</taxon>
        <taxon>Poales</taxon>
        <taxon>Poaceae</taxon>
        <taxon>PACMAD clade</taxon>
        <taxon>Panicoideae</taxon>
        <taxon>Panicodae</taxon>
        <taxon>Paniceae</taxon>
        <taxon>Anthephorinae</taxon>
        <taxon>Digitaria</taxon>
    </lineage>
</organism>
<dbReference type="PANTHER" id="PTHR22814">
    <property type="entry name" value="COPPER TRANSPORT PROTEIN ATOX1-RELATED"/>
    <property type="match status" value="1"/>
</dbReference>
<dbReference type="EMBL" id="JACEFO010000520">
    <property type="protein sequence ID" value="KAF8766279.1"/>
    <property type="molecule type" value="Genomic_DNA"/>
</dbReference>
<keyword evidence="1" id="KW-0479">Metal-binding</keyword>
<evidence type="ECO:0000256" key="2">
    <source>
        <dbReference type="SAM" id="SignalP"/>
    </source>
</evidence>
<keyword evidence="5" id="KW-1185">Reference proteome</keyword>
<dbReference type="SUPFAM" id="SSF55008">
    <property type="entry name" value="HMA, heavy metal-associated domain"/>
    <property type="match status" value="1"/>
</dbReference>
<dbReference type="OrthoDB" id="689350at2759"/>
<reference evidence="4" key="1">
    <citation type="submission" date="2020-07" db="EMBL/GenBank/DDBJ databases">
        <title>Genome sequence and genetic diversity analysis of an under-domesticated orphan crop, white fonio (Digitaria exilis).</title>
        <authorList>
            <person name="Bennetzen J.L."/>
            <person name="Chen S."/>
            <person name="Ma X."/>
            <person name="Wang X."/>
            <person name="Yssel A.E.J."/>
            <person name="Chaluvadi S.R."/>
            <person name="Johnson M."/>
            <person name="Gangashetty P."/>
            <person name="Hamidou F."/>
            <person name="Sanogo M.D."/>
            <person name="Zwaenepoel A."/>
            <person name="Wallace J."/>
            <person name="Van De Peer Y."/>
            <person name="Van Deynze A."/>
        </authorList>
    </citation>
    <scope>NUCLEOTIDE SEQUENCE</scope>
    <source>
        <tissue evidence="4">Leaves</tissue>
    </source>
</reference>
<dbReference type="InterPro" id="IPR036163">
    <property type="entry name" value="HMA_dom_sf"/>
</dbReference>
<dbReference type="Gene3D" id="3.30.70.100">
    <property type="match status" value="1"/>
</dbReference>
<dbReference type="CDD" id="cd00371">
    <property type="entry name" value="HMA"/>
    <property type="match status" value="1"/>
</dbReference>
<name>A0A835FP60_9POAL</name>
<feature type="domain" description="HMA" evidence="3">
    <location>
        <begin position="19"/>
        <end position="82"/>
    </location>
</feature>
<sequence>MHHHPLTDSSLLIHHLVTTQLVEMCVHMDCPGCEKKVRKAVQRLEGVHDVEVDMAQQKVTVNGDIEQKKVLKAVRRTGRRAVLWSQPFAAAGGAAGAAHVLAQQQLMYQPGAAQAVASHAARPGSSYNYYKHGYDDSRLYGAYYHHGANSAVAGTRATDYFSDENAQGCFIM</sequence>
<comment type="caution">
    <text evidence="4">The sequence shown here is derived from an EMBL/GenBank/DDBJ whole genome shotgun (WGS) entry which is preliminary data.</text>
</comment>
<dbReference type="GO" id="GO:0046872">
    <property type="term" value="F:metal ion binding"/>
    <property type="evidence" value="ECO:0007669"/>
    <property type="project" value="UniProtKB-KW"/>
</dbReference>
<gene>
    <name evidence="4" type="ORF">HU200_007793</name>
</gene>
<evidence type="ECO:0000313" key="5">
    <source>
        <dbReference type="Proteomes" id="UP000636709"/>
    </source>
</evidence>
<dbReference type="PANTHER" id="PTHR22814:SF351">
    <property type="entry name" value="HEAVY METAL-ASSOCIATED ISOPRENYLATED PLANT PROTEIN 28"/>
    <property type="match status" value="1"/>
</dbReference>
<dbReference type="AlphaFoldDB" id="A0A835FP60"/>
<accession>A0A835FP60</accession>
<dbReference type="Proteomes" id="UP000636709">
    <property type="component" value="Unassembled WGS sequence"/>
</dbReference>
<keyword evidence="2" id="KW-0732">Signal</keyword>
<proteinExistence type="predicted"/>
<evidence type="ECO:0000256" key="1">
    <source>
        <dbReference type="ARBA" id="ARBA00022723"/>
    </source>
</evidence>
<dbReference type="PROSITE" id="PS50846">
    <property type="entry name" value="HMA_2"/>
    <property type="match status" value="1"/>
</dbReference>
<evidence type="ECO:0000313" key="4">
    <source>
        <dbReference type="EMBL" id="KAF8766279.1"/>
    </source>
</evidence>